<comment type="caution">
    <text evidence="1">The sequence shown here is derived from an EMBL/GenBank/DDBJ whole genome shotgun (WGS) entry which is preliminary data.</text>
</comment>
<sequence>MRCFRGAGVSEPVWAGVRNILTDEELGALVAVRASSSSLRARSVKGLDCMAVSCLSVRAEFRHEQA</sequence>
<dbReference type="Proteomes" id="UP001523369">
    <property type="component" value="Unassembled WGS sequence"/>
</dbReference>
<name>A0ABT1DXI3_9ACTN</name>
<dbReference type="RefSeq" id="WP_253241636.1">
    <property type="nucleotide sequence ID" value="NZ_JAMYJR010000038.1"/>
</dbReference>
<protein>
    <submittedName>
        <fullName evidence="1">Uncharacterized protein</fullName>
    </submittedName>
</protein>
<gene>
    <name evidence="1" type="ORF">M1L60_33815</name>
</gene>
<evidence type="ECO:0000313" key="2">
    <source>
        <dbReference type="Proteomes" id="UP001523369"/>
    </source>
</evidence>
<accession>A0ABT1DXI3</accession>
<dbReference type="EMBL" id="JAMYJR010000038">
    <property type="protein sequence ID" value="MCO8275574.1"/>
    <property type="molecule type" value="Genomic_DNA"/>
</dbReference>
<reference evidence="1 2" key="1">
    <citation type="submission" date="2022-06" db="EMBL/GenBank/DDBJ databases">
        <title>New Species of the Genus Actinoplanes, ActinopZanes ferrugineus.</title>
        <authorList>
            <person name="Ding P."/>
        </authorList>
    </citation>
    <scope>NUCLEOTIDE SEQUENCE [LARGE SCALE GENOMIC DNA]</scope>
    <source>
        <strain evidence="1 2">TRM88003</strain>
    </source>
</reference>
<proteinExistence type="predicted"/>
<organism evidence="1 2">
    <name type="scientific">Paractinoplanes aksuensis</name>
    <dbReference type="NCBI Taxonomy" id="2939490"/>
    <lineage>
        <taxon>Bacteria</taxon>
        <taxon>Bacillati</taxon>
        <taxon>Actinomycetota</taxon>
        <taxon>Actinomycetes</taxon>
        <taxon>Micromonosporales</taxon>
        <taxon>Micromonosporaceae</taxon>
        <taxon>Paractinoplanes</taxon>
    </lineage>
</organism>
<keyword evidence="2" id="KW-1185">Reference proteome</keyword>
<evidence type="ECO:0000313" key="1">
    <source>
        <dbReference type="EMBL" id="MCO8275574.1"/>
    </source>
</evidence>